<proteinExistence type="predicted"/>
<keyword evidence="5 6" id="KW-0472">Membrane</keyword>
<keyword evidence="2" id="KW-1003">Cell membrane</keyword>
<dbReference type="Pfam" id="PF01040">
    <property type="entry name" value="UbiA"/>
    <property type="match status" value="1"/>
</dbReference>
<dbReference type="CDD" id="cd07519">
    <property type="entry name" value="HAD_PTase"/>
    <property type="match status" value="1"/>
</dbReference>
<dbReference type="GO" id="GO:0016757">
    <property type="term" value="F:glycosyltransferase activity"/>
    <property type="evidence" value="ECO:0007669"/>
    <property type="project" value="UniProtKB-KW"/>
</dbReference>
<protein>
    <submittedName>
        <fullName evidence="7">Decaprenyl-phosphate phosphoribosyltransferase</fullName>
        <ecNumber evidence="7">2.4.2.45</ecNumber>
    </submittedName>
</protein>
<dbReference type="PANTHER" id="PTHR11048">
    <property type="entry name" value="PRENYLTRANSFERASES"/>
    <property type="match status" value="1"/>
</dbReference>
<dbReference type="Proteomes" id="UP000051326">
    <property type="component" value="Unassembled WGS sequence"/>
</dbReference>
<dbReference type="GO" id="GO:0009247">
    <property type="term" value="P:glycolipid biosynthetic process"/>
    <property type="evidence" value="ECO:0007669"/>
    <property type="project" value="TreeGrafter"/>
</dbReference>
<evidence type="ECO:0000256" key="3">
    <source>
        <dbReference type="ARBA" id="ARBA00022692"/>
    </source>
</evidence>
<dbReference type="EMBL" id="CYSR01000030">
    <property type="protein sequence ID" value="CUI01168.1"/>
    <property type="molecule type" value="Genomic_DNA"/>
</dbReference>
<dbReference type="STRING" id="1396826.PHA8399_03309"/>
<feature type="transmembrane region" description="Helical" evidence="6">
    <location>
        <begin position="330"/>
        <end position="351"/>
    </location>
</feature>
<dbReference type="EC" id="2.4.2.45" evidence="7"/>
<dbReference type="InterPro" id="IPR039653">
    <property type="entry name" value="Prenyltransferase"/>
</dbReference>
<evidence type="ECO:0000313" key="7">
    <source>
        <dbReference type="EMBL" id="CUI01168.1"/>
    </source>
</evidence>
<evidence type="ECO:0000256" key="2">
    <source>
        <dbReference type="ARBA" id="ARBA00022475"/>
    </source>
</evidence>
<dbReference type="InterPro" id="IPR044878">
    <property type="entry name" value="UbiA_sf"/>
</dbReference>
<dbReference type="RefSeq" id="WP_058287175.1">
    <property type="nucleotide sequence ID" value="NZ_CYSR01000030.1"/>
</dbReference>
<feature type="transmembrane region" description="Helical" evidence="6">
    <location>
        <begin position="306"/>
        <end position="324"/>
    </location>
</feature>
<evidence type="ECO:0000313" key="8">
    <source>
        <dbReference type="Proteomes" id="UP000051326"/>
    </source>
</evidence>
<dbReference type="PANTHER" id="PTHR11048:SF5">
    <property type="entry name" value="DECAPRENYL-PHOSPHATE PHOSPHORIBOSYLTRANSFERASE"/>
    <property type="match status" value="1"/>
</dbReference>
<dbReference type="SUPFAM" id="SSF56784">
    <property type="entry name" value="HAD-like"/>
    <property type="match status" value="1"/>
</dbReference>
<sequence length="469" mass="51010">MLAVDLDGTLLRSNILYESFWSSFGRDWKSPFSAAVALLNGRAALKRHLAGTSRIDAASLPYDPAVMDYVRDWRQRGGQTALVTASDQSIADQIAAHLDLFDEVHGSTGTENLKGPVKAEFLQNRFGAGGFAYMGDSPADLPVWRLASTAVTVNAAPALRQKAEHAASRTEHLATVEPALAAYVKALRPHQWLKNILVFLPMLAAHQLDMVTLVQSLLAFLSFSLIASSVYVVNDLLDLNADRAHPRKRFRPFAAGRIPIEHGSWMAAALFLGGLAAALPLGLLFLGVILLYYAMTTAYSLHFKRLIVMDICLLAGLYTIRIAAGGAATGIPLSVWLLAFSIFFFFSLAAVKRQAELVDSARRQQLTAKGRGYHVDDLPVISMIAIAAGYVSVLVLALYLNSPAVAALYTTPQGLWGICCVLLYWITNTVMLAHRGQMQDDPVVYAARDRGSQLCFLIALSFAVWSSAL</sequence>
<dbReference type="Pfam" id="PF12710">
    <property type="entry name" value="HAD"/>
    <property type="match status" value="1"/>
</dbReference>
<feature type="transmembrane region" description="Helical" evidence="6">
    <location>
        <begin position="406"/>
        <end position="426"/>
    </location>
</feature>
<evidence type="ECO:0000256" key="4">
    <source>
        <dbReference type="ARBA" id="ARBA00022989"/>
    </source>
</evidence>
<keyword evidence="7" id="KW-0808">Transferase</keyword>
<feature type="transmembrane region" description="Helical" evidence="6">
    <location>
        <begin position="265"/>
        <end position="294"/>
    </location>
</feature>
<dbReference type="GO" id="GO:0005886">
    <property type="term" value="C:plasma membrane"/>
    <property type="evidence" value="ECO:0007669"/>
    <property type="project" value="TreeGrafter"/>
</dbReference>
<dbReference type="CDD" id="cd13963">
    <property type="entry name" value="PT_UbiA_2"/>
    <property type="match status" value="1"/>
</dbReference>
<organism evidence="7 8">
    <name type="scientific">Leisingera aquaemixtae</name>
    <dbReference type="NCBI Taxonomy" id="1396826"/>
    <lineage>
        <taxon>Bacteria</taxon>
        <taxon>Pseudomonadati</taxon>
        <taxon>Pseudomonadota</taxon>
        <taxon>Alphaproteobacteria</taxon>
        <taxon>Rhodobacterales</taxon>
        <taxon>Roseobacteraceae</taxon>
        <taxon>Leisingera</taxon>
    </lineage>
</organism>
<dbReference type="Gene3D" id="1.10.357.140">
    <property type="entry name" value="UbiA prenyltransferase"/>
    <property type="match status" value="1"/>
</dbReference>
<evidence type="ECO:0000256" key="1">
    <source>
        <dbReference type="ARBA" id="ARBA00004141"/>
    </source>
</evidence>
<name>A0A0P1HD21_9RHOB</name>
<dbReference type="NCBIfam" id="NF006088">
    <property type="entry name" value="PRK08238.1"/>
    <property type="match status" value="1"/>
</dbReference>
<dbReference type="InterPro" id="IPR036412">
    <property type="entry name" value="HAD-like_sf"/>
</dbReference>
<dbReference type="GO" id="GO:0016765">
    <property type="term" value="F:transferase activity, transferring alkyl or aryl (other than methyl) groups"/>
    <property type="evidence" value="ECO:0007669"/>
    <property type="project" value="InterPro"/>
</dbReference>
<comment type="subcellular location">
    <subcellularLocation>
        <location evidence="1">Membrane</location>
        <topology evidence="1">Multi-pass membrane protein</topology>
    </subcellularLocation>
</comment>
<keyword evidence="4 6" id="KW-1133">Transmembrane helix</keyword>
<dbReference type="InterPro" id="IPR023214">
    <property type="entry name" value="HAD_sf"/>
</dbReference>
<reference evidence="7 8" key="1">
    <citation type="submission" date="2015-09" db="EMBL/GenBank/DDBJ databases">
        <authorList>
            <consortium name="Swine Surveillance"/>
        </authorList>
    </citation>
    <scope>NUCLEOTIDE SEQUENCE [LARGE SCALE GENOMIC DNA]</scope>
    <source>
        <strain evidence="7 8">CECT 8399</strain>
    </source>
</reference>
<evidence type="ECO:0000256" key="6">
    <source>
        <dbReference type="SAM" id="Phobius"/>
    </source>
</evidence>
<gene>
    <name evidence="7" type="ORF">PHA8399_03309</name>
</gene>
<feature type="transmembrane region" description="Helical" evidence="6">
    <location>
        <begin position="210"/>
        <end position="233"/>
    </location>
</feature>
<dbReference type="InterPro" id="IPR000537">
    <property type="entry name" value="UbiA_prenyltransferase"/>
</dbReference>
<accession>A0A0P1HD21</accession>
<feature type="transmembrane region" description="Helical" evidence="6">
    <location>
        <begin position="378"/>
        <end position="400"/>
    </location>
</feature>
<dbReference type="AlphaFoldDB" id="A0A0P1HD21"/>
<keyword evidence="7" id="KW-0328">Glycosyltransferase</keyword>
<keyword evidence="3 6" id="KW-0812">Transmembrane</keyword>
<evidence type="ECO:0000256" key="5">
    <source>
        <dbReference type="ARBA" id="ARBA00023136"/>
    </source>
</evidence>
<dbReference type="Gene3D" id="3.40.50.1000">
    <property type="entry name" value="HAD superfamily/HAD-like"/>
    <property type="match status" value="1"/>
</dbReference>